<evidence type="ECO:0000313" key="2">
    <source>
        <dbReference type="WBParaSite" id="JU765_v2.g19386.t1"/>
    </source>
</evidence>
<dbReference type="Proteomes" id="UP000887576">
    <property type="component" value="Unplaced"/>
</dbReference>
<protein>
    <submittedName>
        <fullName evidence="2">Uncharacterized protein</fullName>
    </submittedName>
</protein>
<reference evidence="2" key="1">
    <citation type="submission" date="2022-11" db="UniProtKB">
        <authorList>
            <consortium name="WormBaseParasite"/>
        </authorList>
    </citation>
    <scope>IDENTIFICATION</scope>
</reference>
<evidence type="ECO:0000313" key="1">
    <source>
        <dbReference type="Proteomes" id="UP000887576"/>
    </source>
</evidence>
<proteinExistence type="predicted"/>
<name>A0AC34QTT2_9BILA</name>
<accession>A0AC34QTT2</accession>
<sequence length="95" mass="10588">MTYALTDDGILHICGSLKFNCHLNQNYGQSKIIKTGHPKLCLSLKAGGGCDDGLFSILIACFISIIIIFHAISFYLCIRRFVIPLLKKLFTSEIH</sequence>
<organism evidence="1 2">
    <name type="scientific">Panagrolaimus sp. JU765</name>
    <dbReference type="NCBI Taxonomy" id="591449"/>
    <lineage>
        <taxon>Eukaryota</taxon>
        <taxon>Metazoa</taxon>
        <taxon>Ecdysozoa</taxon>
        <taxon>Nematoda</taxon>
        <taxon>Chromadorea</taxon>
        <taxon>Rhabditida</taxon>
        <taxon>Tylenchina</taxon>
        <taxon>Panagrolaimomorpha</taxon>
        <taxon>Panagrolaimoidea</taxon>
        <taxon>Panagrolaimidae</taxon>
        <taxon>Panagrolaimus</taxon>
    </lineage>
</organism>
<dbReference type="WBParaSite" id="JU765_v2.g19386.t1">
    <property type="protein sequence ID" value="JU765_v2.g19386.t1"/>
    <property type="gene ID" value="JU765_v2.g19386"/>
</dbReference>